<keyword evidence="3 10" id="KW-0328">Glycosyltransferase</keyword>
<keyword evidence="4 10" id="KW-0808">Transferase</keyword>
<protein>
    <submittedName>
        <fullName evidence="10">Glycosyltransferase family 39 protein</fullName>
        <ecNumber evidence="10">2.4.-.-</ecNumber>
    </submittedName>
</protein>
<feature type="transmembrane region" description="Helical" evidence="8">
    <location>
        <begin position="219"/>
        <end position="238"/>
    </location>
</feature>
<dbReference type="EMBL" id="SIJK02000031">
    <property type="protein sequence ID" value="MBP1467303.1"/>
    <property type="molecule type" value="Genomic_DNA"/>
</dbReference>
<gene>
    <name evidence="10" type="ORF">EYB53_016440</name>
</gene>
<evidence type="ECO:0000256" key="5">
    <source>
        <dbReference type="ARBA" id="ARBA00022692"/>
    </source>
</evidence>
<keyword evidence="6 8" id="KW-1133">Transmembrane helix</keyword>
<evidence type="ECO:0000256" key="1">
    <source>
        <dbReference type="ARBA" id="ARBA00004651"/>
    </source>
</evidence>
<feature type="transmembrane region" description="Helical" evidence="8">
    <location>
        <begin position="21"/>
        <end position="37"/>
    </location>
</feature>
<feature type="domain" description="Glycosyltransferase RgtA/B/C/D-like" evidence="9">
    <location>
        <begin position="86"/>
        <end position="227"/>
    </location>
</feature>
<proteinExistence type="predicted"/>
<evidence type="ECO:0000256" key="6">
    <source>
        <dbReference type="ARBA" id="ARBA00022989"/>
    </source>
</evidence>
<feature type="transmembrane region" description="Helical" evidence="8">
    <location>
        <begin position="309"/>
        <end position="329"/>
    </location>
</feature>
<dbReference type="RefSeq" id="WP_167857445.1">
    <property type="nucleotide sequence ID" value="NZ_SIJK02000031.1"/>
</dbReference>
<dbReference type="EC" id="2.4.-.-" evidence="10"/>
<sequence length="517" mass="57890">MKQHLSQATSDTSRERKLLPWLLLTLVLLAFSLWNLTGRSMWWDEGWTLSVARHWVELDHYGRLRDGELARGGLEASFTVTVPVGVSMKLFGVGLWQGRLFGVFCAVGVILLLAALTDRLFDRQVAWATVFAALLLTMHPEVHPLLQGRQVLAEMPMLLYLLAGYLALWWALRGQWVSLLPAMLGLGLAWISKAQTGPFLIVSLVIPLLAALLWRQWNVVTVIGLALVGSYAVAQGLVRLVPPLLIDPQLPTDHVEGLESVVALVSTPLNRWYALSNLGLFALPTLLGVGWGLHRLWYEQKQHPRQNAYYLQLALLSFVGSWLGWYSLLSAGLPRYMGVPVVIGSIFVAVLLQSLTSRFHLAQSMRKLADLVTLRHPTWAGAAALLALILTITGLYFSLRSLIRYYPIVDFSAQRVATLLNAHPPGTRIETYESELHVLLDQPYTFPPDQIHVALLERSILGANVEIDYDPLTNDPDYLVIGLFARSNELYQPVIDNGSFRLIKKDGAYEIFERIRP</sequence>
<feature type="transmembrane region" description="Helical" evidence="8">
    <location>
        <begin position="335"/>
        <end position="356"/>
    </location>
</feature>
<feature type="transmembrane region" description="Helical" evidence="8">
    <location>
        <begin position="157"/>
        <end position="176"/>
    </location>
</feature>
<evidence type="ECO:0000313" key="11">
    <source>
        <dbReference type="Proteomes" id="UP001193081"/>
    </source>
</evidence>
<dbReference type="Proteomes" id="UP001193081">
    <property type="component" value="Unassembled WGS sequence"/>
</dbReference>
<feature type="transmembrane region" description="Helical" evidence="8">
    <location>
        <begin position="96"/>
        <end position="116"/>
    </location>
</feature>
<evidence type="ECO:0000256" key="4">
    <source>
        <dbReference type="ARBA" id="ARBA00022679"/>
    </source>
</evidence>
<reference evidence="10 11" key="1">
    <citation type="submission" date="2021-03" db="EMBL/GenBank/DDBJ databases">
        <authorList>
            <person name="Grouzdev D.S."/>
        </authorList>
    </citation>
    <scope>NUCLEOTIDE SEQUENCE [LARGE SCALE GENOMIC DNA]</scope>
    <source>
        <strain evidence="10 11">M50-1</strain>
    </source>
</reference>
<evidence type="ECO:0000256" key="3">
    <source>
        <dbReference type="ARBA" id="ARBA00022676"/>
    </source>
</evidence>
<keyword evidence="2" id="KW-1003">Cell membrane</keyword>
<evidence type="ECO:0000256" key="2">
    <source>
        <dbReference type="ARBA" id="ARBA00022475"/>
    </source>
</evidence>
<feature type="transmembrane region" description="Helical" evidence="8">
    <location>
        <begin position="377"/>
        <end position="399"/>
    </location>
</feature>
<name>A0ABS4DCY3_9CHLR</name>
<dbReference type="PANTHER" id="PTHR33908:SF11">
    <property type="entry name" value="MEMBRANE PROTEIN"/>
    <property type="match status" value="1"/>
</dbReference>
<evidence type="ECO:0000256" key="8">
    <source>
        <dbReference type="SAM" id="Phobius"/>
    </source>
</evidence>
<organism evidence="10 11">
    <name type="scientific">Candidatus Chloroploca mongolica</name>
    <dbReference type="NCBI Taxonomy" id="2528176"/>
    <lineage>
        <taxon>Bacteria</taxon>
        <taxon>Bacillati</taxon>
        <taxon>Chloroflexota</taxon>
        <taxon>Chloroflexia</taxon>
        <taxon>Chloroflexales</taxon>
        <taxon>Chloroflexineae</taxon>
        <taxon>Oscillochloridaceae</taxon>
        <taxon>Candidatus Chloroploca</taxon>
    </lineage>
</organism>
<dbReference type="Pfam" id="PF13231">
    <property type="entry name" value="PMT_2"/>
    <property type="match status" value="1"/>
</dbReference>
<dbReference type="InterPro" id="IPR038731">
    <property type="entry name" value="RgtA/B/C-like"/>
</dbReference>
<keyword evidence="11" id="KW-1185">Reference proteome</keyword>
<accession>A0ABS4DCY3</accession>
<feature type="transmembrane region" description="Helical" evidence="8">
    <location>
        <begin position="272"/>
        <end position="297"/>
    </location>
</feature>
<evidence type="ECO:0000259" key="9">
    <source>
        <dbReference type="Pfam" id="PF13231"/>
    </source>
</evidence>
<dbReference type="InterPro" id="IPR050297">
    <property type="entry name" value="LipidA_mod_glycosyltrf_83"/>
</dbReference>
<evidence type="ECO:0000256" key="7">
    <source>
        <dbReference type="ARBA" id="ARBA00023136"/>
    </source>
</evidence>
<keyword evidence="5 8" id="KW-0812">Transmembrane</keyword>
<dbReference type="PANTHER" id="PTHR33908">
    <property type="entry name" value="MANNOSYLTRANSFERASE YKCB-RELATED"/>
    <property type="match status" value="1"/>
</dbReference>
<feature type="transmembrane region" description="Helical" evidence="8">
    <location>
        <begin position="196"/>
        <end position="214"/>
    </location>
</feature>
<comment type="caution">
    <text evidence="10">The sequence shown here is derived from an EMBL/GenBank/DDBJ whole genome shotgun (WGS) entry which is preliminary data.</text>
</comment>
<keyword evidence="7 8" id="KW-0472">Membrane</keyword>
<evidence type="ECO:0000313" key="10">
    <source>
        <dbReference type="EMBL" id="MBP1467303.1"/>
    </source>
</evidence>
<dbReference type="GO" id="GO:0016757">
    <property type="term" value="F:glycosyltransferase activity"/>
    <property type="evidence" value="ECO:0007669"/>
    <property type="project" value="UniProtKB-KW"/>
</dbReference>
<comment type="subcellular location">
    <subcellularLocation>
        <location evidence="1">Cell membrane</location>
        <topology evidence="1">Multi-pass membrane protein</topology>
    </subcellularLocation>
</comment>